<feature type="transmembrane region" description="Helical" evidence="3">
    <location>
        <begin position="28"/>
        <end position="46"/>
    </location>
</feature>
<gene>
    <name evidence="4" type="ORF">GC106_48180</name>
</gene>
<evidence type="ECO:0000313" key="4">
    <source>
        <dbReference type="EMBL" id="NRN67578.1"/>
    </source>
</evidence>
<dbReference type="InterPro" id="IPR046291">
    <property type="entry name" value="DUF6328"/>
</dbReference>
<feature type="transmembrane region" description="Helical" evidence="3">
    <location>
        <begin position="58"/>
        <end position="77"/>
    </location>
</feature>
<name>A0ABX2F8Q7_9PSEU</name>
<feature type="region of interest" description="Disordered" evidence="2">
    <location>
        <begin position="152"/>
        <end position="192"/>
    </location>
</feature>
<keyword evidence="3" id="KW-1133">Transmembrane helix</keyword>
<protein>
    <submittedName>
        <fullName evidence="4">Integral membrane protein</fullName>
    </submittedName>
</protein>
<keyword evidence="5" id="KW-1185">Reference proteome</keyword>
<feature type="transmembrane region" description="Helical" evidence="3">
    <location>
        <begin position="97"/>
        <end position="117"/>
    </location>
</feature>
<dbReference type="RefSeq" id="WP_312872839.1">
    <property type="nucleotide sequence ID" value="NZ_CBCSGW010000001.1"/>
</dbReference>
<feature type="coiled-coil region" evidence="1">
    <location>
        <begin position="2"/>
        <end position="29"/>
    </location>
</feature>
<comment type="caution">
    <text evidence="4">The sequence shown here is derived from an EMBL/GenBank/DDBJ whole genome shotgun (WGS) entry which is preliminary data.</text>
</comment>
<organism evidence="4 5">
    <name type="scientific">Kibdelosporangium persicum</name>
    <dbReference type="NCBI Taxonomy" id="2698649"/>
    <lineage>
        <taxon>Bacteria</taxon>
        <taxon>Bacillati</taxon>
        <taxon>Actinomycetota</taxon>
        <taxon>Actinomycetes</taxon>
        <taxon>Pseudonocardiales</taxon>
        <taxon>Pseudonocardiaceae</taxon>
        <taxon>Kibdelosporangium</taxon>
    </lineage>
</organism>
<accession>A0ABX2F8Q7</accession>
<dbReference type="EMBL" id="JAAATY010000015">
    <property type="protein sequence ID" value="NRN67578.1"/>
    <property type="molecule type" value="Genomic_DNA"/>
</dbReference>
<dbReference type="Pfam" id="PF19853">
    <property type="entry name" value="DUF6328"/>
    <property type="match status" value="1"/>
</dbReference>
<evidence type="ECO:0000256" key="2">
    <source>
        <dbReference type="SAM" id="MobiDB-lite"/>
    </source>
</evidence>
<evidence type="ECO:0000256" key="1">
    <source>
        <dbReference type="SAM" id="Coils"/>
    </source>
</evidence>
<sequence length="192" mass="20882">MSDAEESDQERLARNLAELLQELRVAQAGVQILFGFLLSIAFTQRYAEADDYIRTTHFVTVLFATAATALLTAPASWHRILFRHGRREHIISVANKLAVSGLVCLAFAVTGTVLLIGEIVFGGWPAVLFAVLTAIGFSLLWLIVPWRERSRGPAPERVNGNDPESCPATPESSSSARSASTRPTQSTQSSSK</sequence>
<proteinExistence type="predicted"/>
<keyword evidence="3" id="KW-0812">Transmembrane</keyword>
<dbReference type="Proteomes" id="UP000763557">
    <property type="component" value="Unassembled WGS sequence"/>
</dbReference>
<feature type="compositionally biased region" description="Low complexity" evidence="2">
    <location>
        <begin position="169"/>
        <end position="192"/>
    </location>
</feature>
<evidence type="ECO:0000256" key="3">
    <source>
        <dbReference type="SAM" id="Phobius"/>
    </source>
</evidence>
<keyword evidence="1" id="KW-0175">Coiled coil</keyword>
<evidence type="ECO:0000313" key="5">
    <source>
        <dbReference type="Proteomes" id="UP000763557"/>
    </source>
</evidence>
<reference evidence="4 5" key="1">
    <citation type="submission" date="2020-01" db="EMBL/GenBank/DDBJ databases">
        <title>Kibdelosporangium persica a novel Actinomycetes from a hot desert in Iran.</title>
        <authorList>
            <person name="Safaei N."/>
            <person name="Zaburannyi N."/>
            <person name="Mueller R."/>
            <person name="Wink J."/>
        </authorList>
    </citation>
    <scope>NUCLEOTIDE SEQUENCE [LARGE SCALE GENOMIC DNA]</scope>
    <source>
        <strain evidence="4 5">4NS15</strain>
    </source>
</reference>
<feature type="transmembrane region" description="Helical" evidence="3">
    <location>
        <begin position="123"/>
        <end position="144"/>
    </location>
</feature>
<keyword evidence="3" id="KW-0472">Membrane</keyword>